<dbReference type="GO" id="GO:0005524">
    <property type="term" value="F:ATP binding"/>
    <property type="evidence" value="ECO:0007669"/>
    <property type="project" value="UniProtKB-KW"/>
</dbReference>
<evidence type="ECO:0000259" key="9">
    <source>
        <dbReference type="Pfam" id="PF02782"/>
    </source>
</evidence>
<keyword evidence="5" id="KW-0067">ATP-binding</keyword>
<dbReference type="InterPro" id="IPR018484">
    <property type="entry name" value="FGGY_N"/>
</dbReference>
<evidence type="ECO:0000256" key="1">
    <source>
        <dbReference type="ARBA" id="ARBA00009156"/>
    </source>
</evidence>
<evidence type="ECO:0000256" key="4">
    <source>
        <dbReference type="ARBA" id="ARBA00022777"/>
    </source>
</evidence>
<gene>
    <name evidence="10" type="ORF">A3F84_29815</name>
</gene>
<evidence type="ECO:0000256" key="3">
    <source>
        <dbReference type="ARBA" id="ARBA00022741"/>
    </source>
</evidence>
<proteinExistence type="inferred from homology"/>
<dbReference type="AlphaFoldDB" id="A0A1F6C2X0"/>
<keyword evidence="2" id="KW-0808">Transferase</keyword>
<evidence type="ECO:0000313" key="10">
    <source>
        <dbReference type="EMBL" id="OGG43428.1"/>
    </source>
</evidence>
<evidence type="ECO:0000256" key="5">
    <source>
        <dbReference type="ARBA" id="ARBA00022840"/>
    </source>
</evidence>
<dbReference type="GO" id="GO:0019301">
    <property type="term" value="P:rhamnose catabolic process"/>
    <property type="evidence" value="ECO:0007669"/>
    <property type="project" value="InterPro"/>
</dbReference>
<dbReference type="SUPFAM" id="SSF53067">
    <property type="entry name" value="Actin-like ATPase domain"/>
    <property type="match status" value="2"/>
</dbReference>
<dbReference type="GO" id="GO:0005829">
    <property type="term" value="C:cytosol"/>
    <property type="evidence" value="ECO:0007669"/>
    <property type="project" value="TreeGrafter"/>
</dbReference>
<dbReference type="PANTHER" id="PTHR10196:SF93">
    <property type="entry name" value="L-RHAMNULOKINASE"/>
    <property type="match status" value="1"/>
</dbReference>
<dbReference type="Pfam" id="PF02782">
    <property type="entry name" value="FGGY_C"/>
    <property type="match status" value="1"/>
</dbReference>
<evidence type="ECO:0000259" key="8">
    <source>
        <dbReference type="Pfam" id="PF00370"/>
    </source>
</evidence>
<sequence length="487" mass="53430">MNFLAFDLGAESGRAVIGRFDGQRLGLEEVHRFPNGPVRILDGLHWDVLRLFEEMKRGIALGVRQAGRDLAGLGIDTWGVDFALLDRAGALLGNPYHYRDSRTDGMLEEAFRLVPKRDIFAATGVQFLKLNTLYQVLAMSVQRSPLLDAAETLLMIPDLFNYWLTGRKACEFTDATTTQFYDPARRDWSRALFERLSLPARILPEVVPPGTPLGPLLGPVADETGARDVTVIAPACHDTGSAVAAVPASGEDYAYISSGTWSLMGAEVREPILTDAALNHNFTNEGGVEGTFRFLKNIMGLWLVQECRRAWEREGDALSYDDLTRLASEAPAFGPVVDPDDDRFVGIGDMPGRIRAFCEETGQVPPAGRGAVVRCALEGLALKYRHVLERLEEILKRRLGAVHVVGGGSRNRLLCQLTADATGRPVIAGPAEATAIGNILIQALATGHLGALSDARAVVRRSFDVVTYEPRRDDRWDEAYARFLKMT</sequence>
<dbReference type="InterPro" id="IPR000577">
    <property type="entry name" value="Carb_kinase_FGGY"/>
</dbReference>
<keyword evidence="6" id="KW-1015">Disulfide bond</keyword>
<dbReference type="EMBL" id="MFKF01000435">
    <property type="protein sequence ID" value="OGG43428.1"/>
    <property type="molecule type" value="Genomic_DNA"/>
</dbReference>
<dbReference type="Gene3D" id="3.30.420.40">
    <property type="match status" value="2"/>
</dbReference>
<evidence type="ECO:0000256" key="7">
    <source>
        <dbReference type="ARBA" id="ARBA00023308"/>
    </source>
</evidence>
<evidence type="ECO:0000256" key="2">
    <source>
        <dbReference type="ARBA" id="ARBA00022679"/>
    </source>
</evidence>
<reference evidence="10 11" key="1">
    <citation type="journal article" date="2016" name="Nat. Commun.">
        <title>Thousands of microbial genomes shed light on interconnected biogeochemical processes in an aquifer system.</title>
        <authorList>
            <person name="Anantharaman K."/>
            <person name="Brown C.T."/>
            <person name="Hug L.A."/>
            <person name="Sharon I."/>
            <person name="Castelle C.J."/>
            <person name="Probst A.J."/>
            <person name="Thomas B.C."/>
            <person name="Singh A."/>
            <person name="Wilkins M.J."/>
            <person name="Karaoz U."/>
            <person name="Brodie E.L."/>
            <person name="Williams K.H."/>
            <person name="Hubbard S.S."/>
            <person name="Banfield J.F."/>
        </authorList>
    </citation>
    <scope>NUCLEOTIDE SEQUENCE [LARGE SCALE GENOMIC DNA]</scope>
    <source>
        <strain evidence="11">RIFCSPLOWO2_12_FULL_64_10</strain>
    </source>
</reference>
<dbReference type="CDD" id="cd07771">
    <property type="entry name" value="ASKHA_NBD_FGGY_RhaB-like"/>
    <property type="match status" value="1"/>
</dbReference>
<dbReference type="GO" id="GO:0006071">
    <property type="term" value="P:glycerol metabolic process"/>
    <property type="evidence" value="ECO:0007669"/>
    <property type="project" value="TreeGrafter"/>
</dbReference>
<keyword evidence="4 10" id="KW-0418">Kinase</keyword>
<name>A0A1F6C2X0_HANXR</name>
<dbReference type="GO" id="GO:0008993">
    <property type="term" value="F:rhamnulokinase activity"/>
    <property type="evidence" value="ECO:0007669"/>
    <property type="project" value="InterPro"/>
</dbReference>
<dbReference type="InterPro" id="IPR013449">
    <property type="entry name" value="Rhamnulokinase"/>
</dbReference>
<dbReference type="PANTHER" id="PTHR10196">
    <property type="entry name" value="SUGAR KINASE"/>
    <property type="match status" value="1"/>
</dbReference>
<organism evidence="10 11">
    <name type="scientific">Handelsmanbacteria sp. (strain RIFCSPLOWO2_12_FULL_64_10)</name>
    <dbReference type="NCBI Taxonomy" id="1817868"/>
    <lineage>
        <taxon>Bacteria</taxon>
        <taxon>Candidatus Handelsmaniibacteriota</taxon>
    </lineage>
</organism>
<keyword evidence="7" id="KW-0684">Rhamnose metabolism</keyword>
<comment type="caution">
    <text evidence="10">The sequence shown here is derived from an EMBL/GenBank/DDBJ whole genome shotgun (WGS) entry which is preliminary data.</text>
</comment>
<dbReference type="GO" id="GO:0004370">
    <property type="term" value="F:glycerol kinase activity"/>
    <property type="evidence" value="ECO:0007669"/>
    <property type="project" value="TreeGrafter"/>
</dbReference>
<dbReference type="InterPro" id="IPR018485">
    <property type="entry name" value="FGGY_C"/>
</dbReference>
<evidence type="ECO:0000256" key="6">
    <source>
        <dbReference type="ARBA" id="ARBA00023157"/>
    </source>
</evidence>
<feature type="domain" description="Carbohydrate kinase FGGY N-terminal" evidence="8">
    <location>
        <begin position="4"/>
        <end position="243"/>
    </location>
</feature>
<keyword evidence="3" id="KW-0547">Nucleotide-binding</keyword>
<dbReference type="InterPro" id="IPR043129">
    <property type="entry name" value="ATPase_NBD"/>
</dbReference>
<comment type="similarity">
    <text evidence="1">Belongs to the FGGY kinase family.</text>
</comment>
<feature type="domain" description="Carbohydrate kinase FGGY C-terminal" evidence="9">
    <location>
        <begin position="254"/>
        <end position="445"/>
    </location>
</feature>
<protein>
    <submittedName>
        <fullName evidence="10">Carbohydrate kinase</fullName>
    </submittedName>
</protein>
<dbReference type="PIRSF" id="PIRSF000538">
    <property type="entry name" value="GlpK"/>
    <property type="match status" value="1"/>
</dbReference>
<accession>A0A1F6C2X0</accession>
<dbReference type="Proteomes" id="UP000178606">
    <property type="component" value="Unassembled WGS sequence"/>
</dbReference>
<dbReference type="Pfam" id="PF00370">
    <property type="entry name" value="FGGY_N"/>
    <property type="match status" value="1"/>
</dbReference>
<evidence type="ECO:0000313" key="11">
    <source>
        <dbReference type="Proteomes" id="UP000178606"/>
    </source>
</evidence>